<evidence type="ECO:0000259" key="1">
    <source>
        <dbReference type="PROSITE" id="PS50833"/>
    </source>
</evidence>
<dbReference type="AlphaFoldDB" id="A0A0V0QXE9"/>
<dbReference type="SMART" id="SM00879">
    <property type="entry name" value="Brix"/>
    <property type="match status" value="1"/>
</dbReference>
<reference evidence="2 3" key="1">
    <citation type="journal article" date="2015" name="Sci. Rep.">
        <title>Genome of the facultative scuticociliatosis pathogen Pseudocohnilembus persalinus provides insight into its virulence through horizontal gene transfer.</title>
        <authorList>
            <person name="Xiong J."/>
            <person name="Wang G."/>
            <person name="Cheng J."/>
            <person name="Tian M."/>
            <person name="Pan X."/>
            <person name="Warren A."/>
            <person name="Jiang C."/>
            <person name="Yuan D."/>
            <person name="Miao W."/>
        </authorList>
    </citation>
    <scope>NUCLEOTIDE SEQUENCE [LARGE SCALE GENOMIC DNA]</scope>
    <source>
        <strain evidence="2">36N120E</strain>
    </source>
</reference>
<dbReference type="InterPro" id="IPR007109">
    <property type="entry name" value="Brix"/>
</dbReference>
<dbReference type="GO" id="GO:0042134">
    <property type="term" value="F:rRNA primary transcript binding"/>
    <property type="evidence" value="ECO:0007669"/>
    <property type="project" value="InterPro"/>
</dbReference>
<dbReference type="GO" id="GO:0034457">
    <property type="term" value="C:Mpp10 complex"/>
    <property type="evidence" value="ECO:0007669"/>
    <property type="project" value="UniProtKB-ARBA"/>
</dbReference>
<gene>
    <name evidence="2" type="ORF">PPERSA_05146</name>
</gene>
<dbReference type="GO" id="GO:0042274">
    <property type="term" value="P:ribosomal small subunit biogenesis"/>
    <property type="evidence" value="ECO:0007669"/>
    <property type="project" value="UniProtKB-ARBA"/>
</dbReference>
<protein>
    <submittedName>
        <fullName evidence="2">Anticodon-binding</fullName>
    </submittedName>
</protein>
<dbReference type="GO" id="GO:0030515">
    <property type="term" value="F:snoRNA binding"/>
    <property type="evidence" value="ECO:0007669"/>
    <property type="project" value="TreeGrafter"/>
</dbReference>
<dbReference type="PANTHER" id="PTHR22734:SF2">
    <property type="entry name" value="U3 SMALL NUCLEOLAR RIBONUCLEOPROTEIN PROTEIN IMP4"/>
    <property type="match status" value="1"/>
</dbReference>
<comment type="caution">
    <text evidence="2">The sequence shown here is derived from an EMBL/GenBank/DDBJ whole genome shotgun (WGS) entry which is preliminary data.</text>
</comment>
<dbReference type="FunCoup" id="A0A0V0QXE9">
    <property type="interactions" value="392"/>
</dbReference>
<dbReference type="EMBL" id="LDAU01000096">
    <property type="protein sequence ID" value="KRX06533.1"/>
    <property type="molecule type" value="Genomic_DNA"/>
</dbReference>
<dbReference type="PANTHER" id="PTHR22734">
    <property type="entry name" value="U3 SMALL NUCLEOLAR RIBONUCLEOPROTEIN PROTEIN IMP4"/>
    <property type="match status" value="1"/>
</dbReference>
<dbReference type="Pfam" id="PF04427">
    <property type="entry name" value="Brix"/>
    <property type="match status" value="1"/>
</dbReference>
<dbReference type="InParanoid" id="A0A0V0QXE9"/>
<keyword evidence="3" id="KW-1185">Reference proteome</keyword>
<dbReference type="OrthoDB" id="10253204at2759"/>
<dbReference type="GO" id="GO:0032040">
    <property type="term" value="C:small-subunit processome"/>
    <property type="evidence" value="ECO:0007669"/>
    <property type="project" value="TreeGrafter"/>
</dbReference>
<feature type="domain" description="Brix" evidence="1">
    <location>
        <begin position="42"/>
        <end position="224"/>
    </location>
</feature>
<dbReference type="SUPFAM" id="SSF52954">
    <property type="entry name" value="Class II aaRS ABD-related"/>
    <property type="match status" value="1"/>
</dbReference>
<dbReference type="Proteomes" id="UP000054937">
    <property type="component" value="Unassembled WGS sequence"/>
</dbReference>
<evidence type="ECO:0000313" key="2">
    <source>
        <dbReference type="EMBL" id="KRX06533.1"/>
    </source>
</evidence>
<dbReference type="InterPro" id="IPR044281">
    <property type="entry name" value="IMP4/RPF1"/>
</dbReference>
<dbReference type="Gene3D" id="3.40.50.10480">
    <property type="entry name" value="Probable brix-domain ribosomal biogenesis protein"/>
    <property type="match status" value="1"/>
</dbReference>
<accession>A0A0V0QXE9</accession>
<organism evidence="2 3">
    <name type="scientific">Pseudocohnilembus persalinus</name>
    <name type="common">Ciliate</name>
    <dbReference type="NCBI Taxonomy" id="266149"/>
    <lineage>
        <taxon>Eukaryota</taxon>
        <taxon>Sar</taxon>
        <taxon>Alveolata</taxon>
        <taxon>Ciliophora</taxon>
        <taxon>Intramacronucleata</taxon>
        <taxon>Oligohymenophorea</taxon>
        <taxon>Scuticociliatia</taxon>
        <taxon>Philasterida</taxon>
        <taxon>Pseudocohnilembidae</taxon>
        <taxon>Pseudocohnilembus</taxon>
    </lineage>
</organism>
<dbReference type="OMA" id="VIQFRHH"/>
<dbReference type="PROSITE" id="PS50833">
    <property type="entry name" value="BRIX"/>
    <property type="match status" value="1"/>
</dbReference>
<evidence type="ECO:0000313" key="3">
    <source>
        <dbReference type="Proteomes" id="UP000054937"/>
    </source>
</evidence>
<proteinExistence type="predicted"/>
<sequence>MPTELYKKSGELNKEIQANDDNNIIPRSHIDDEYANQLYREPQILLTTCRDPSSRLTQFMKELTLLIPNCVRINRGAYVIKELSKMCIEKNFTDMIILHEHRGQPDGMIVSHFPLGPTIYFGLENCVLRHDLKEKLDTVSQAYPHLVINNISTPLGERVTNILKNLFPVPKQESKRVVTLHNNSDTLSVRNHTYQKQDYKTIDLNEVGPRFELKPYQISLGTIDQKEATKEWVLRPYMNTATKRKAL</sequence>
<name>A0A0V0QXE9_PSEPJ</name>
<dbReference type="GO" id="GO:0005654">
    <property type="term" value="C:nucleoplasm"/>
    <property type="evidence" value="ECO:0007669"/>
    <property type="project" value="UniProtKB-ARBA"/>
</dbReference>
<dbReference type="FunFam" id="3.40.50.10480:FF:000001">
    <property type="entry name" value="IMP4, U3 small nucleolar ribonucleoprotein"/>
    <property type="match status" value="1"/>
</dbReference>
<dbReference type="GO" id="GO:0006364">
    <property type="term" value="P:rRNA processing"/>
    <property type="evidence" value="ECO:0007669"/>
    <property type="project" value="InterPro"/>
</dbReference>